<proteinExistence type="predicted"/>
<evidence type="ECO:0000313" key="1">
    <source>
        <dbReference type="EMBL" id="SVE12208.1"/>
    </source>
</evidence>
<gene>
    <name evidence="1" type="ORF">METZ01_LOCUS465062</name>
</gene>
<sequence length="148" mass="17212">MVKYRYSEELAFDLPGMGRIRLINNFISNEEWLGIENGMGRMKIIRTEIEAINWIGSMEELPYEYLVMEDAPCLVYLKEDGWPDRVEPLNPEDDFLQEVFESAYLDNSNFSNIYAPYGSDAYNLSIGDVWNSRVDSVRRFLNSDSPES</sequence>
<reference evidence="1" key="1">
    <citation type="submission" date="2018-05" db="EMBL/GenBank/DDBJ databases">
        <authorList>
            <person name="Lanie J.A."/>
            <person name="Ng W.-L."/>
            <person name="Kazmierczak K.M."/>
            <person name="Andrzejewski T.M."/>
            <person name="Davidsen T.M."/>
            <person name="Wayne K.J."/>
            <person name="Tettelin H."/>
            <person name="Glass J.I."/>
            <person name="Rusch D."/>
            <person name="Podicherti R."/>
            <person name="Tsui H.-C.T."/>
            <person name="Winkler M.E."/>
        </authorList>
    </citation>
    <scope>NUCLEOTIDE SEQUENCE</scope>
</reference>
<accession>A0A383AYI7</accession>
<name>A0A383AYI7_9ZZZZ</name>
<feature type="non-terminal residue" evidence="1">
    <location>
        <position position="148"/>
    </location>
</feature>
<organism evidence="1">
    <name type="scientific">marine metagenome</name>
    <dbReference type="NCBI Taxonomy" id="408172"/>
    <lineage>
        <taxon>unclassified sequences</taxon>
        <taxon>metagenomes</taxon>
        <taxon>ecological metagenomes</taxon>
    </lineage>
</organism>
<dbReference type="AlphaFoldDB" id="A0A383AYI7"/>
<dbReference type="EMBL" id="UINC01195582">
    <property type="protein sequence ID" value="SVE12208.1"/>
    <property type="molecule type" value="Genomic_DNA"/>
</dbReference>
<protein>
    <submittedName>
        <fullName evidence="1">Uncharacterized protein</fullName>
    </submittedName>
</protein>